<evidence type="ECO:0000313" key="1">
    <source>
        <dbReference type="EMBL" id="MCT9811696.1"/>
    </source>
</evidence>
<proteinExistence type="predicted"/>
<comment type="caution">
    <text evidence="1">The sequence shown here is derived from an EMBL/GenBank/DDBJ whole genome shotgun (WGS) entry which is preliminary data.</text>
</comment>
<keyword evidence="2" id="KW-1185">Reference proteome</keyword>
<protein>
    <submittedName>
        <fullName evidence="1">Uncharacterized protein</fullName>
    </submittedName>
</protein>
<accession>A0ABT2PP91</accession>
<dbReference type="EMBL" id="JAODYH010000006">
    <property type="protein sequence ID" value="MCT9811696.1"/>
    <property type="molecule type" value="Genomic_DNA"/>
</dbReference>
<evidence type="ECO:0000313" key="2">
    <source>
        <dbReference type="Proteomes" id="UP001525968"/>
    </source>
</evidence>
<name>A0ABT2PP91_9BURK</name>
<reference evidence="1 2" key="1">
    <citation type="submission" date="2022-09" db="EMBL/GenBank/DDBJ databases">
        <title>Draft genome of isolate Be4.</title>
        <authorList>
            <person name="Sanchez-Castro I."/>
            <person name="Martinez-Rodriguez P."/>
            <person name="Descostes M."/>
            <person name="Merroun M."/>
        </authorList>
    </citation>
    <scope>NUCLEOTIDE SEQUENCE [LARGE SCALE GENOMIC DNA]</scope>
    <source>
        <strain evidence="1 2">Be4</strain>
    </source>
</reference>
<dbReference type="Proteomes" id="UP001525968">
    <property type="component" value="Unassembled WGS sequence"/>
</dbReference>
<dbReference type="RefSeq" id="WP_261500946.1">
    <property type="nucleotide sequence ID" value="NZ_JAODYH010000006.1"/>
</dbReference>
<organism evidence="1 2">
    <name type="scientific">Acidovorax bellezanensis</name>
    <dbReference type="NCBI Taxonomy" id="2976702"/>
    <lineage>
        <taxon>Bacteria</taxon>
        <taxon>Pseudomonadati</taxon>
        <taxon>Pseudomonadota</taxon>
        <taxon>Betaproteobacteria</taxon>
        <taxon>Burkholderiales</taxon>
        <taxon>Comamonadaceae</taxon>
        <taxon>Acidovorax</taxon>
    </lineage>
</organism>
<gene>
    <name evidence="1" type="ORF">N0K08_13680</name>
</gene>
<sequence>MSEDTLSPSPALSLEKAVRIGLNEVTRDKTLELYERKYGQPDANAALLLFRGDVAEANQYDKIRPLSVAKAMGHVIVIEGQSQKRGTSGHYQVQCNQWGLLEILAQLA</sequence>